<evidence type="ECO:0008006" key="3">
    <source>
        <dbReference type="Google" id="ProtNLM"/>
    </source>
</evidence>
<evidence type="ECO:0000313" key="1">
    <source>
        <dbReference type="EMBL" id="KAA0046084.1"/>
    </source>
</evidence>
<dbReference type="AlphaFoldDB" id="A0A5A7TSP9"/>
<reference evidence="1 2" key="1">
    <citation type="submission" date="2019-08" db="EMBL/GenBank/DDBJ databases">
        <title>Draft genome sequences of two oriental melons (Cucumis melo L. var makuwa).</title>
        <authorList>
            <person name="Kwon S.-Y."/>
        </authorList>
    </citation>
    <scope>NUCLEOTIDE SEQUENCE [LARGE SCALE GENOMIC DNA]</scope>
    <source>
        <strain evidence="2">cv. SW 3</strain>
        <tissue evidence="1">Leaf</tissue>
    </source>
</reference>
<name>A0A5A7TSP9_CUCMM</name>
<accession>A0A5A7TSP9</accession>
<comment type="caution">
    <text evidence="1">The sequence shown here is derived from an EMBL/GenBank/DDBJ whole genome shotgun (WGS) entry which is preliminary data.</text>
</comment>
<protein>
    <recommendedName>
        <fullName evidence="3">Ty3-gypsy retrotransposon protein</fullName>
    </recommendedName>
</protein>
<dbReference type="Proteomes" id="UP000321393">
    <property type="component" value="Unassembled WGS sequence"/>
</dbReference>
<dbReference type="EMBL" id="SSTE01014379">
    <property type="protein sequence ID" value="KAA0046084.1"/>
    <property type="molecule type" value="Genomic_DNA"/>
</dbReference>
<proteinExistence type="predicted"/>
<sequence>MIRHPLETLSPSPFVSATSDASSLLIPCTRRSLEQPRCWGGDVRVQKFYGKRSRNQLSSAWDRGWKRSSPYGIERCGVMVSFIYGVVDLTDMCILRDHLTDMCKGTARGRPTRGKKDV</sequence>
<gene>
    <name evidence="1" type="ORF">E6C27_scaffold157G00050</name>
</gene>
<organism evidence="1 2">
    <name type="scientific">Cucumis melo var. makuwa</name>
    <name type="common">Oriental melon</name>
    <dbReference type="NCBI Taxonomy" id="1194695"/>
    <lineage>
        <taxon>Eukaryota</taxon>
        <taxon>Viridiplantae</taxon>
        <taxon>Streptophyta</taxon>
        <taxon>Embryophyta</taxon>
        <taxon>Tracheophyta</taxon>
        <taxon>Spermatophyta</taxon>
        <taxon>Magnoliopsida</taxon>
        <taxon>eudicotyledons</taxon>
        <taxon>Gunneridae</taxon>
        <taxon>Pentapetalae</taxon>
        <taxon>rosids</taxon>
        <taxon>fabids</taxon>
        <taxon>Cucurbitales</taxon>
        <taxon>Cucurbitaceae</taxon>
        <taxon>Benincaseae</taxon>
        <taxon>Cucumis</taxon>
    </lineage>
</organism>
<evidence type="ECO:0000313" key="2">
    <source>
        <dbReference type="Proteomes" id="UP000321393"/>
    </source>
</evidence>